<keyword evidence="3" id="KW-1185">Reference proteome</keyword>
<gene>
    <name evidence="2" type="ORF">OGH68_02610</name>
</gene>
<protein>
    <submittedName>
        <fullName evidence="2">Uncharacterized protein</fullName>
    </submittedName>
</protein>
<sequence>MSENSVFRAPEGAGDVPVAGDGTARGSAAPEPPAGGSDADVFDGPAEAEVSRRVTGRRSHGLDTLMGW</sequence>
<accession>A0ABY6I130</accession>
<dbReference type="EMBL" id="CP107567">
    <property type="protein sequence ID" value="UYQ60474.1"/>
    <property type="molecule type" value="Genomic_DNA"/>
</dbReference>
<feature type="region of interest" description="Disordered" evidence="1">
    <location>
        <begin position="1"/>
        <end position="68"/>
    </location>
</feature>
<proteinExistence type="predicted"/>
<evidence type="ECO:0000313" key="3">
    <source>
        <dbReference type="Proteomes" id="UP001163878"/>
    </source>
</evidence>
<dbReference type="RefSeq" id="WP_264241680.1">
    <property type="nucleotide sequence ID" value="NZ_CP107567.1"/>
</dbReference>
<evidence type="ECO:0000256" key="1">
    <source>
        <dbReference type="SAM" id="MobiDB-lite"/>
    </source>
</evidence>
<dbReference type="Proteomes" id="UP001163878">
    <property type="component" value="Chromosome"/>
</dbReference>
<reference evidence="2" key="1">
    <citation type="submission" date="2022-10" db="EMBL/GenBank/DDBJ databases">
        <title>Cytochrome P450 Catalyzes Benzene Ring Formation in the Biosynthesis of Trialkyl-Substituted Aromatic Polyketides.</title>
        <authorList>
            <person name="Zhao E."/>
            <person name="Ge H."/>
        </authorList>
    </citation>
    <scope>NUCLEOTIDE SEQUENCE</scope>
    <source>
        <strain evidence="2">NA0869</strain>
    </source>
</reference>
<evidence type="ECO:0000313" key="2">
    <source>
        <dbReference type="EMBL" id="UYQ60474.1"/>
    </source>
</evidence>
<organism evidence="2 3">
    <name type="scientific">Streptomyces peucetius</name>
    <dbReference type="NCBI Taxonomy" id="1950"/>
    <lineage>
        <taxon>Bacteria</taxon>
        <taxon>Bacillati</taxon>
        <taxon>Actinomycetota</taxon>
        <taxon>Actinomycetes</taxon>
        <taxon>Kitasatosporales</taxon>
        <taxon>Streptomycetaceae</taxon>
        <taxon>Streptomyces</taxon>
    </lineage>
</organism>
<name>A0ABY6I130_STRPE</name>